<dbReference type="EMBL" id="NEVH01025672">
    <property type="protein sequence ID" value="PNF15030.1"/>
    <property type="molecule type" value="Genomic_DNA"/>
</dbReference>
<protein>
    <submittedName>
        <fullName evidence="1">Uncharacterized protein</fullName>
    </submittedName>
</protein>
<accession>A0A2J7PFB8</accession>
<dbReference type="AlphaFoldDB" id="A0A2J7PFB8"/>
<dbReference type="Proteomes" id="UP000235965">
    <property type="component" value="Unassembled WGS sequence"/>
</dbReference>
<reference evidence="1 2" key="1">
    <citation type="submission" date="2017-12" db="EMBL/GenBank/DDBJ databases">
        <title>Hemimetabolous genomes reveal molecular basis of termite eusociality.</title>
        <authorList>
            <person name="Harrison M.C."/>
            <person name="Jongepier E."/>
            <person name="Robertson H.M."/>
            <person name="Arning N."/>
            <person name="Bitard-Feildel T."/>
            <person name="Chao H."/>
            <person name="Childers C.P."/>
            <person name="Dinh H."/>
            <person name="Doddapaneni H."/>
            <person name="Dugan S."/>
            <person name="Gowin J."/>
            <person name="Greiner C."/>
            <person name="Han Y."/>
            <person name="Hu H."/>
            <person name="Hughes D.S.T."/>
            <person name="Huylmans A.-K."/>
            <person name="Kemena C."/>
            <person name="Kremer L.P.M."/>
            <person name="Lee S.L."/>
            <person name="Lopez-Ezquerra A."/>
            <person name="Mallet L."/>
            <person name="Monroy-Kuhn J.M."/>
            <person name="Moser A."/>
            <person name="Murali S.C."/>
            <person name="Muzny D.M."/>
            <person name="Otani S."/>
            <person name="Piulachs M.-D."/>
            <person name="Poelchau M."/>
            <person name="Qu J."/>
            <person name="Schaub F."/>
            <person name="Wada-Katsumata A."/>
            <person name="Worley K.C."/>
            <person name="Xie Q."/>
            <person name="Ylla G."/>
            <person name="Poulsen M."/>
            <person name="Gibbs R.A."/>
            <person name="Schal C."/>
            <person name="Richards S."/>
            <person name="Belles X."/>
            <person name="Korb J."/>
            <person name="Bornberg-Bauer E."/>
        </authorList>
    </citation>
    <scope>NUCLEOTIDE SEQUENCE [LARGE SCALE GENOMIC DNA]</scope>
    <source>
        <tissue evidence="1">Whole body</tissue>
    </source>
</reference>
<proteinExistence type="predicted"/>
<sequence>MQSALGHLTTTTATQDEGRAMELNLQNRRMMVDKTAKQLNINNGSICSVVHNNLSSMKCVPGEYLRN</sequence>
<dbReference type="InParanoid" id="A0A2J7PFB8"/>
<comment type="caution">
    <text evidence="1">The sequence shown here is derived from an EMBL/GenBank/DDBJ whole genome shotgun (WGS) entry which is preliminary data.</text>
</comment>
<gene>
    <name evidence="1" type="ORF">B7P43_G16978</name>
</gene>
<organism evidence="1 2">
    <name type="scientific">Cryptotermes secundus</name>
    <dbReference type="NCBI Taxonomy" id="105785"/>
    <lineage>
        <taxon>Eukaryota</taxon>
        <taxon>Metazoa</taxon>
        <taxon>Ecdysozoa</taxon>
        <taxon>Arthropoda</taxon>
        <taxon>Hexapoda</taxon>
        <taxon>Insecta</taxon>
        <taxon>Pterygota</taxon>
        <taxon>Neoptera</taxon>
        <taxon>Polyneoptera</taxon>
        <taxon>Dictyoptera</taxon>
        <taxon>Blattodea</taxon>
        <taxon>Blattoidea</taxon>
        <taxon>Termitoidae</taxon>
        <taxon>Kalotermitidae</taxon>
        <taxon>Cryptotermitinae</taxon>
        <taxon>Cryptotermes</taxon>
    </lineage>
</organism>
<evidence type="ECO:0000313" key="1">
    <source>
        <dbReference type="EMBL" id="PNF15030.1"/>
    </source>
</evidence>
<evidence type="ECO:0000313" key="2">
    <source>
        <dbReference type="Proteomes" id="UP000235965"/>
    </source>
</evidence>
<name>A0A2J7PFB8_9NEOP</name>
<keyword evidence="2" id="KW-1185">Reference proteome</keyword>